<evidence type="ECO:0000313" key="3">
    <source>
        <dbReference type="EMBL" id="KAH7096076.1"/>
    </source>
</evidence>
<proteinExistence type="predicted"/>
<evidence type="ECO:0000256" key="2">
    <source>
        <dbReference type="SAM" id="Phobius"/>
    </source>
</evidence>
<feature type="compositionally biased region" description="Basic and acidic residues" evidence="1">
    <location>
        <begin position="13"/>
        <end position="49"/>
    </location>
</feature>
<comment type="caution">
    <text evidence="3">The sequence shown here is derived from an EMBL/GenBank/DDBJ whole genome shotgun (WGS) entry which is preliminary data.</text>
</comment>
<feature type="region of interest" description="Disordered" evidence="1">
    <location>
        <begin position="1"/>
        <end position="92"/>
    </location>
</feature>
<sequence>MADPAQLNQTPDHASRHDQRADICHHALEAEGRAESSARTSENEQHAESSDCASDNEQQESTRKLIQVYSISRPVQEKKEKRGRGRSWKTSSTRLDNLRHEHSTRKLRALRHRTRALWLLVLYFPFLVVPWVLTCILSRRPVIARSYVNQQGFSKADIISI</sequence>
<keyword evidence="2" id="KW-0812">Transmembrane</keyword>
<organism evidence="3 4">
    <name type="scientific">Paraphoma chrysanthemicola</name>
    <dbReference type="NCBI Taxonomy" id="798071"/>
    <lineage>
        <taxon>Eukaryota</taxon>
        <taxon>Fungi</taxon>
        <taxon>Dikarya</taxon>
        <taxon>Ascomycota</taxon>
        <taxon>Pezizomycotina</taxon>
        <taxon>Dothideomycetes</taxon>
        <taxon>Pleosporomycetidae</taxon>
        <taxon>Pleosporales</taxon>
        <taxon>Pleosporineae</taxon>
        <taxon>Phaeosphaeriaceae</taxon>
        <taxon>Paraphoma</taxon>
    </lineage>
</organism>
<evidence type="ECO:0000256" key="1">
    <source>
        <dbReference type="SAM" id="MobiDB-lite"/>
    </source>
</evidence>
<accession>A0A8K0RLN4</accession>
<feature type="compositionally biased region" description="Polar residues" evidence="1">
    <location>
        <begin position="1"/>
        <end position="12"/>
    </location>
</feature>
<dbReference type="Proteomes" id="UP000813461">
    <property type="component" value="Unassembled WGS sequence"/>
</dbReference>
<protein>
    <submittedName>
        <fullName evidence="3">Uncharacterized protein</fullName>
    </submittedName>
</protein>
<evidence type="ECO:0000313" key="4">
    <source>
        <dbReference type="Proteomes" id="UP000813461"/>
    </source>
</evidence>
<keyword evidence="4" id="KW-1185">Reference proteome</keyword>
<keyword evidence="2" id="KW-1133">Transmembrane helix</keyword>
<dbReference type="AlphaFoldDB" id="A0A8K0RLN4"/>
<gene>
    <name evidence="3" type="ORF">FB567DRAFT_48529</name>
</gene>
<reference evidence="3" key="1">
    <citation type="journal article" date="2021" name="Nat. Commun.">
        <title>Genetic determinants of endophytism in the Arabidopsis root mycobiome.</title>
        <authorList>
            <person name="Mesny F."/>
            <person name="Miyauchi S."/>
            <person name="Thiergart T."/>
            <person name="Pickel B."/>
            <person name="Atanasova L."/>
            <person name="Karlsson M."/>
            <person name="Huettel B."/>
            <person name="Barry K.W."/>
            <person name="Haridas S."/>
            <person name="Chen C."/>
            <person name="Bauer D."/>
            <person name="Andreopoulos W."/>
            <person name="Pangilinan J."/>
            <person name="LaButti K."/>
            <person name="Riley R."/>
            <person name="Lipzen A."/>
            <person name="Clum A."/>
            <person name="Drula E."/>
            <person name="Henrissat B."/>
            <person name="Kohler A."/>
            <person name="Grigoriev I.V."/>
            <person name="Martin F.M."/>
            <person name="Hacquard S."/>
        </authorList>
    </citation>
    <scope>NUCLEOTIDE SEQUENCE</scope>
    <source>
        <strain evidence="3">MPI-SDFR-AT-0120</strain>
    </source>
</reference>
<feature type="transmembrane region" description="Helical" evidence="2">
    <location>
        <begin position="116"/>
        <end position="133"/>
    </location>
</feature>
<keyword evidence="2" id="KW-0472">Membrane</keyword>
<name>A0A8K0RLN4_9PLEO</name>
<dbReference type="EMBL" id="JAGMVJ010000001">
    <property type="protein sequence ID" value="KAH7096076.1"/>
    <property type="molecule type" value="Genomic_DNA"/>
</dbReference>